<dbReference type="AlphaFoldDB" id="A0A165NSW8"/>
<sequence>MVNIEVKVKQVGQSDKCLGILKEIAAKLLHSGTAFSSGLTSTASAARVPYWIEFHAASTSVSDAAKYIADQASEAVGRALGTSSASAAVSSMKEAWEPLLRKLKILCSVTGVASEIHPYAKMALTVLTAVPKVILQGAEHDAKIHDLVVTMNATFSFAEDVKDLPDQVSHQKEIIWKMLHQSIECGYFIKNYVEDKTFDTDALIEKFKAIFASLQQAFVNHAVSQTQILSVQIINDLKSASKY</sequence>
<gene>
    <name evidence="1" type="ORF">NEOLEDRAFT_1151608</name>
</gene>
<evidence type="ECO:0000313" key="2">
    <source>
        <dbReference type="Proteomes" id="UP000076761"/>
    </source>
</evidence>
<dbReference type="OrthoDB" id="2665447at2759"/>
<evidence type="ECO:0000313" key="1">
    <source>
        <dbReference type="EMBL" id="KZT20061.1"/>
    </source>
</evidence>
<protein>
    <submittedName>
        <fullName evidence="1">Uncharacterized protein</fullName>
    </submittedName>
</protein>
<proteinExistence type="predicted"/>
<dbReference type="InParanoid" id="A0A165NSW8"/>
<reference evidence="1 2" key="1">
    <citation type="journal article" date="2016" name="Mol. Biol. Evol.">
        <title>Comparative Genomics of Early-Diverging Mushroom-Forming Fungi Provides Insights into the Origins of Lignocellulose Decay Capabilities.</title>
        <authorList>
            <person name="Nagy L.G."/>
            <person name="Riley R."/>
            <person name="Tritt A."/>
            <person name="Adam C."/>
            <person name="Daum C."/>
            <person name="Floudas D."/>
            <person name="Sun H."/>
            <person name="Yadav J.S."/>
            <person name="Pangilinan J."/>
            <person name="Larsson K.H."/>
            <person name="Matsuura K."/>
            <person name="Barry K."/>
            <person name="Labutti K."/>
            <person name="Kuo R."/>
            <person name="Ohm R.A."/>
            <person name="Bhattacharya S.S."/>
            <person name="Shirouzu T."/>
            <person name="Yoshinaga Y."/>
            <person name="Martin F.M."/>
            <person name="Grigoriev I.V."/>
            <person name="Hibbett D.S."/>
        </authorList>
    </citation>
    <scope>NUCLEOTIDE SEQUENCE [LARGE SCALE GENOMIC DNA]</scope>
    <source>
        <strain evidence="1 2">HHB14362 ss-1</strain>
    </source>
</reference>
<dbReference type="EMBL" id="KV425627">
    <property type="protein sequence ID" value="KZT20061.1"/>
    <property type="molecule type" value="Genomic_DNA"/>
</dbReference>
<name>A0A165NSW8_9AGAM</name>
<organism evidence="1 2">
    <name type="scientific">Neolentinus lepideus HHB14362 ss-1</name>
    <dbReference type="NCBI Taxonomy" id="1314782"/>
    <lineage>
        <taxon>Eukaryota</taxon>
        <taxon>Fungi</taxon>
        <taxon>Dikarya</taxon>
        <taxon>Basidiomycota</taxon>
        <taxon>Agaricomycotina</taxon>
        <taxon>Agaricomycetes</taxon>
        <taxon>Gloeophyllales</taxon>
        <taxon>Gloeophyllaceae</taxon>
        <taxon>Neolentinus</taxon>
    </lineage>
</organism>
<dbReference type="Proteomes" id="UP000076761">
    <property type="component" value="Unassembled WGS sequence"/>
</dbReference>
<keyword evidence="2" id="KW-1185">Reference proteome</keyword>
<accession>A0A165NSW8</accession>
<dbReference type="STRING" id="1314782.A0A165NSW8"/>